<comment type="cofactor">
    <cofactor evidence="1">
        <name>Fe cation</name>
        <dbReference type="ChEBI" id="CHEBI:24875"/>
    </cofactor>
</comment>
<evidence type="ECO:0000256" key="2">
    <source>
        <dbReference type="ARBA" id="ARBA00022714"/>
    </source>
</evidence>
<evidence type="ECO:0000313" key="9">
    <source>
        <dbReference type="Proteomes" id="UP000004931"/>
    </source>
</evidence>
<dbReference type="EMBL" id="AAVT01000015">
    <property type="protein sequence ID" value="EAW29761.1"/>
    <property type="molecule type" value="Genomic_DNA"/>
</dbReference>
<dbReference type="SUPFAM" id="SSF55961">
    <property type="entry name" value="Bet v1-like"/>
    <property type="match status" value="1"/>
</dbReference>
<keyword evidence="3" id="KW-0479">Metal-binding</keyword>
<dbReference type="InterPro" id="IPR017941">
    <property type="entry name" value="Rieske_2Fe-2S"/>
</dbReference>
<gene>
    <name evidence="8" type="ORF">GP2143_06928</name>
</gene>
<evidence type="ECO:0000256" key="4">
    <source>
        <dbReference type="ARBA" id="ARBA00023002"/>
    </source>
</evidence>
<dbReference type="PROSITE" id="PS51296">
    <property type="entry name" value="RIESKE"/>
    <property type="match status" value="1"/>
</dbReference>
<keyword evidence="2" id="KW-0001">2Fe-2S</keyword>
<protein>
    <submittedName>
        <fullName evidence="8">Rieske (2Fe-2S) protein</fullName>
    </submittedName>
</protein>
<evidence type="ECO:0000256" key="3">
    <source>
        <dbReference type="ARBA" id="ARBA00022723"/>
    </source>
</evidence>
<reference evidence="8 9" key="1">
    <citation type="journal article" date="2010" name="J. Bacteriol.">
        <title>Genome sequence of the oligotrophic marine Gammaproteobacterium HTCC2143, isolated from the Oregon Coast.</title>
        <authorList>
            <person name="Oh H.M."/>
            <person name="Kang I."/>
            <person name="Ferriera S."/>
            <person name="Giovannoni S.J."/>
            <person name="Cho J.C."/>
        </authorList>
    </citation>
    <scope>NUCLEOTIDE SEQUENCE [LARGE SCALE GENOMIC DNA]</scope>
    <source>
        <strain evidence="8 9">HTCC2143</strain>
    </source>
</reference>
<accession>A0YH92</accession>
<dbReference type="InterPro" id="IPR015879">
    <property type="entry name" value="Ring_hydroxy_dOase_asu_C_dom"/>
</dbReference>
<dbReference type="Gene3D" id="3.90.380.10">
    <property type="entry name" value="Naphthalene 1,2-dioxygenase Alpha Subunit, Chain A, domain 1"/>
    <property type="match status" value="2"/>
</dbReference>
<dbReference type="eggNOG" id="COG4638">
    <property type="taxonomic scope" value="Bacteria"/>
</dbReference>
<keyword evidence="5" id="KW-0408">Iron</keyword>
<dbReference type="CDD" id="cd08887">
    <property type="entry name" value="RHO_alpha_C_3"/>
    <property type="match status" value="1"/>
</dbReference>
<dbReference type="STRING" id="247633.GP2143_06928"/>
<dbReference type="InterPro" id="IPR001663">
    <property type="entry name" value="Rng_hydr_dOase-A"/>
</dbReference>
<dbReference type="CDD" id="cd03469">
    <property type="entry name" value="Rieske_RO_Alpha_N"/>
    <property type="match status" value="1"/>
</dbReference>
<evidence type="ECO:0000256" key="1">
    <source>
        <dbReference type="ARBA" id="ARBA00001962"/>
    </source>
</evidence>
<dbReference type="GO" id="GO:0016491">
    <property type="term" value="F:oxidoreductase activity"/>
    <property type="evidence" value="ECO:0007669"/>
    <property type="project" value="UniProtKB-KW"/>
</dbReference>
<organism evidence="8 9">
    <name type="scientific">marine gamma proteobacterium HTCC2143</name>
    <dbReference type="NCBI Taxonomy" id="247633"/>
    <lineage>
        <taxon>Bacteria</taxon>
        <taxon>Pseudomonadati</taxon>
        <taxon>Pseudomonadota</taxon>
        <taxon>Gammaproteobacteria</taxon>
        <taxon>Cellvibrionales</taxon>
        <taxon>Spongiibacteraceae</taxon>
        <taxon>BD1-7 clade</taxon>
    </lineage>
</organism>
<feature type="domain" description="Rieske" evidence="7">
    <location>
        <begin position="63"/>
        <end position="158"/>
    </location>
</feature>
<dbReference type="Proteomes" id="UP000004931">
    <property type="component" value="Unassembled WGS sequence"/>
</dbReference>
<name>A0YH92_9GAMM</name>
<evidence type="ECO:0000256" key="6">
    <source>
        <dbReference type="ARBA" id="ARBA00023014"/>
    </source>
</evidence>
<evidence type="ECO:0000259" key="7">
    <source>
        <dbReference type="PROSITE" id="PS51296"/>
    </source>
</evidence>
<dbReference type="PRINTS" id="PR00090">
    <property type="entry name" value="RNGDIOXGNASE"/>
</dbReference>
<keyword evidence="4" id="KW-0560">Oxidoreductase</keyword>
<dbReference type="Pfam" id="PF00848">
    <property type="entry name" value="Ring_hydroxyl_A"/>
    <property type="match status" value="1"/>
</dbReference>
<sequence length="379" mass="42163">MDTFMSTKTALLSESSIIARIFDHIDNKTTDLGDTVWKEPVANYLSDERFNAEIELLRSLPVVYCLSAMLPDKGSYVARRAAGSPLLVVRGDDGKVRAFINGCRHRGMQVAKDSGCARSFVCPYHAWTYGLDGELRHIPGKTGFPGVDLQENGLVEVGALEQGGLVYVNQSGPIDSTMLEDVPDLFGSQQVFFDQSEYTDEANWKLLAETTMEGYHIRSLHKKSFFPYGLDNITLVENFGVHSRVIFPFKRIEKLRDIEPKDQRLDGMITSVYQLFPNVAVSVLSKHSTVTIFEPLSPTRTQMLIYRATNLTSDGVSTDIDDAKRDAGFVKDAGFDEDREAACAIQGTLGTKANQHLTFGHFEKAIAHFHKNLAQHLSS</sequence>
<evidence type="ECO:0000313" key="8">
    <source>
        <dbReference type="EMBL" id="EAW29761.1"/>
    </source>
</evidence>
<comment type="caution">
    <text evidence="8">The sequence shown here is derived from an EMBL/GenBank/DDBJ whole genome shotgun (WGS) entry which is preliminary data.</text>
</comment>
<dbReference type="GO" id="GO:0051537">
    <property type="term" value="F:2 iron, 2 sulfur cluster binding"/>
    <property type="evidence" value="ECO:0007669"/>
    <property type="project" value="UniProtKB-KW"/>
</dbReference>
<proteinExistence type="predicted"/>
<dbReference type="PANTHER" id="PTHR43756">
    <property type="entry name" value="CHOLINE MONOOXYGENASE, CHLOROPLASTIC"/>
    <property type="match status" value="1"/>
</dbReference>
<dbReference type="SUPFAM" id="SSF50022">
    <property type="entry name" value="ISP domain"/>
    <property type="match status" value="1"/>
</dbReference>
<evidence type="ECO:0000256" key="5">
    <source>
        <dbReference type="ARBA" id="ARBA00023004"/>
    </source>
</evidence>
<dbReference type="Gene3D" id="2.102.10.10">
    <property type="entry name" value="Rieske [2Fe-2S] iron-sulphur domain"/>
    <property type="match status" value="1"/>
</dbReference>
<keyword evidence="6" id="KW-0411">Iron-sulfur</keyword>
<dbReference type="GO" id="GO:0005506">
    <property type="term" value="F:iron ion binding"/>
    <property type="evidence" value="ECO:0007669"/>
    <property type="project" value="InterPro"/>
</dbReference>
<dbReference type="InterPro" id="IPR036922">
    <property type="entry name" value="Rieske_2Fe-2S_sf"/>
</dbReference>
<dbReference type="Pfam" id="PF00355">
    <property type="entry name" value="Rieske"/>
    <property type="match status" value="1"/>
</dbReference>
<dbReference type="PANTHER" id="PTHR43756:SF5">
    <property type="entry name" value="CHOLINE MONOOXYGENASE, CHLOROPLASTIC"/>
    <property type="match status" value="1"/>
</dbReference>
<dbReference type="AlphaFoldDB" id="A0YH92"/>
<keyword evidence="9" id="KW-1185">Reference proteome</keyword>